<evidence type="ECO:0008006" key="2">
    <source>
        <dbReference type="Google" id="ProtNLM"/>
    </source>
</evidence>
<dbReference type="InterPro" id="IPR007332">
    <property type="entry name" value="DUF411"/>
</dbReference>
<dbReference type="EMBL" id="UINC01143719">
    <property type="protein sequence ID" value="SVD32807.1"/>
    <property type="molecule type" value="Genomic_DNA"/>
</dbReference>
<protein>
    <recommendedName>
        <fullName evidence="2">CopG family transcriptional regulator</fullName>
    </recommendedName>
</protein>
<feature type="non-terminal residue" evidence="1">
    <location>
        <position position="1"/>
    </location>
</feature>
<accession>A0A382UFI4</accession>
<name>A0A382UFI4_9ZZZZ</name>
<feature type="non-terminal residue" evidence="1">
    <location>
        <position position="156"/>
    </location>
</feature>
<evidence type="ECO:0000313" key="1">
    <source>
        <dbReference type="EMBL" id="SVD32807.1"/>
    </source>
</evidence>
<proteinExistence type="predicted"/>
<gene>
    <name evidence="1" type="ORF">METZ01_LOCUS385661</name>
</gene>
<dbReference type="AlphaFoldDB" id="A0A382UFI4"/>
<dbReference type="Pfam" id="PF04214">
    <property type="entry name" value="DUF411"/>
    <property type="match status" value="1"/>
</dbReference>
<sequence>VNYLTRRKFFNLAALGFVSLGAGHIAPSAFAGSHVLKVYKSPSCGCCGAWVSHMHSAGFRGIVRDVPDLHPIKKKLGVAPDLWACHTAVIDGYVIEGHVPAREVIRLLNDRPKAIGLAVPGMPIGSPGMEQGDRRDPFQVILFSSTDRLVFAEYHQ</sequence>
<organism evidence="1">
    <name type="scientific">marine metagenome</name>
    <dbReference type="NCBI Taxonomy" id="408172"/>
    <lineage>
        <taxon>unclassified sequences</taxon>
        <taxon>metagenomes</taxon>
        <taxon>ecological metagenomes</taxon>
    </lineage>
</organism>
<reference evidence="1" key="1">
    <citation type="submission" date="2018-05" db="EMBL/GenBank/DDBJ databases">
        <authorList>
            <person name="Lanie J.A."/>
            <person name="Ng W.-L."/>
            <person name="Kazmierczak K.M."/>
            <person name="Andrzejewski T.M."/>
            <person name="Davidsen T.M."/>
            <person name="Wayne K.J."/>
            <person name="Tettelin H."/>
            <person name="Glass J.I."/>
            <person name="Rusch D."/>
            <person name="Podicherti R."/>
            <person name="Tsui H.-C.T."/>
            <person name="Winkler M.E."/>
        </authorList>
    </citation>
    <scope>NUCLEOTIDE SEQUENCE</scope>
</reference>